<reference evidence="2" key="1">
    <citation type="journal article" date="2014" name="Front. Microbiol.">
        <title>High frequency of phylogenetically diverse reductive dehalogenase-homologous genes in deep subseafloor sedimentary metagenomes.</title>
        <authorList>
            <person name="Kawai M."/>
            <person name="Futagami T."/>
            <person name="Toyoda A."/>
            <person name="Takaki Y."/>
            <person name="Nishi S."/>
            <person name="Hori S."/>
            <person name="Arai W."/>
            <person name="Tsubouchi T."/>
            <person name="Morono Y."/>
            <person name="Uchiyama I."/>
            <person name="Ito T."/>
            <person name="Fujiyama A."/>
            <person name="Inagaki F."/>
            <person name="Takami H."/>
        </authorList>
    </citation>
    <scope>NUCLEOTIDE SEQUENCE</scope>
    <source>
        <strain evidence="2">Expedition CK06-06</strain>
    </source>
</reference>
<gene>
    <name evidence="2" type="ORF">S01H1_33371</name>
</gene>
<feature type="transmembrane region" description="Helical" evidence="1">
    <location>
        <begin position="150"/>
        <end position="171"/>
    </location>
</feature>
<organism evidence="2">
    <name type="scientific">marine sediment metagenome</name>
    <dbReference type="NCBI Taxonomy" id="412755"/>
    <lineage>
        <taxon>unclassified sequences</taxon>
        <taxon>metagenomes</taxon>
        <taxon>ecological metagenomes</taxon>
    </lineage>
</organism>
<dbReference type="AlphaFoldDB" id="X0UXJ6"/>
<name>X0UXJ6_9ZZZZ</name>
<keyword evidence="1" id="KW-0472">Membrane</keyword>
<sequence>MIEHPRAEIWIALAAFLLALTAPHVIRVTGAGAAQPSFHIDEAHKIAESYYYHLFFEAGDWTAPEWSEDFFARTNPPVAKYVFGVALALGGEHVHDQELQQAFYTLWRNPDDLRGALPDRMLAITRFVSGLFGALACGLMALVATRAGGILAGIVAPLLLVLNPVFVYVASRGLTDTIFLFHLLLVVPASWGAIRALQRLVSDGPAGASPLVVLRGLVLPS</sequence>
<keyword evidence="1" id="KW-1133">Transmembrane helix</keyword>
<proteinExistence type="predicted"/>
<evidence type="ECO:0000256" key="1">
    <source>
        <dbReference type="SAM" id="Phobius"/>
    </source>
</evidence>
<keyword evidence="1" id="KW-0812">Transmembrane</keyword>
<evidence type="ECO:0000313" key="2">
    <source>
        <dbReference type="EMBL" id="GAG10564.1"/>
    </source>
</evidence>
<feature type="transmembrane region" description="Helical" evidence="1">
    <location>
        <begin position="177"/>
        <end position="194"/>
    </location>
</feature>
<evidence type="ECO:0008006" key="3">
    <source>
        <dbReference type="Google" id="ProtNLM"/>
    </source>
</evidence>
<feature type="non-terminal residue" evidence="2">
    <location>
        <position position="221"/>
    </location>
</feature>
<accession>X0UXJ6</accession>
<protein>
    <recommendedName>
        <fullName evidence="3">Glycosyltransferase RgtA/B/C/D-like domain-containing protein</fullName>
    </recommendedName>
</protein>
<dbReference type="EMBL" id="BARS01020715">
    <property type="protein sequence ID" value="GAG10564.1"/>
    <property type="molecule type" value="Genomic_DNA"/>
</dbReference>
<comment type="caution">
    <text evidence="2">The sequence shown here is derived from an EMBL/GenBank/DDBJ whole genome shotgun (WGS) entry which is preliminary data.</text>
</comment>
<feature type="transmembrane region" description="Helical" evidence="1">
    <location>
        <begin position="123"/>
        <end position="143"/>
    </location>
</feature>